<evidence type="ECO:0000313" key="2">
    <source>
        <dbReference type="EMBL" id="SER22170.1"/>
    </source>
</evidence>
<evidence type="ECO:0000256" key="1">
    <source>
        <dbReference type="SAM" id="Phobius"/>
    </source>
</evidence>
<dbReference type="EMBL" id="FOFD01000004">
    <property type="protein sequence ID" value="SER22170.1"/>
    <property type="molecule type" value="Genomic_DNA"/>
</dbReference>
<name>A0A1H9MEH0_9EURY</name>
<keyword evidence="1" id="KW-1133">Transmembrane helix</keyword>
<reference evidence="3" key="1">
    <citation type="submission" date="2016-10" db="EMBL/GenBank/DDBJ databases">
        <authorList>
            <person name="Varghese N."/>
            <person name="Submissions S."/>
        </authorList>
    </citation>
    <scope>NUCLEOTIDE SEQUENCE [LARGE SCALE GENOMIC DNA]</scope>
    <source>
        <strain evidence="3">DSM 25055</strain>
    </source>
</reference>
<accession>A0A1H9MEH0</accession>
<sequence length="172" mass="18711">MESSSALFLDEQTILTIAGIVGVLVAGLGYYFRSRLTESGRTALAGCLLGGTLFFCMWIVRQLLLDPGSNDLIAEFAGPLDVLLFFAALVAFWLLLAGKALPTLWLFGRGLSVSPTLGLFAVTYNAFWAMFTVSHESNSLVIHFGLVFPIVLVAMLLLAGIEFGVRRVRGRY</sequence>
<feature type="transmembrane region" description="Helical" evidence="1">
    <location>
        <begin position="44"/>
        <end position="64"/>
    </location>
</feature>
<organism evidence="2 3">
    <name type="scientific">Natrinema salaciae</name>
    <dbReference type="NCBI Taxonomy" id="1186196"/>
    <lineage>
        <taxon>Archaea</taxon>
        <taxon>Methanobacteriati</taxon>
        <taxon>Methanobacteriota</taxon>
        <taxon>Stenosarchaea group</taxon>
        <taxon>Halobacteria</taxon>
        <taxon>Halobacteriales</taxon>
        <taxon>Natrialbaceae</taxon>
        <taxon>Natrinema</taxon>
    </lineage>
</organism>
<feature type="transmembrane region" description="Helical" evidence="1">
    <location>
        <begin position="12"/>
        <end position="32"/>
    </location>
</feature>
<feature type="transmembrane region" description="Helical" evidence="1">
    <location>
        <begin position="104"/>
        <end position="128"/>
    </location>
</feature>
<gene>
    <name evidence="2" type="ORF">SAMN04489841_3333</name>
</gene>
<protein>
    <submittedName>
        <fullName evidence="2">Uncharacterized protein</fullName>
    </submittedName>
</protein>
<evidence type="ECO:0000313" key="3">
    <source>
        <dbReference type="Proteomes" id="UP000199114"/>
    </source>
</evidence>
<feature type="transmembrane region" description="Helical" evidence="1">
    <location>
        <begin position="140"/>
        <end position="161"/>
    </location>
</feature>
<proteinExistence type="predicted"/>
<dbReference type="Proteomes" id="UP000199114">
    <property type="component" value="Unassembled WGS sequence"/>
</dbReference>
<keyword evidence="1" id="KW-0812">Transmembrane</keyword>
<dbReference type="RefSeq" id="WP_090619266.1">
    <property type="nucleotide sequence ID" value="NZ_FOFD01000004.1"/>
</dbReference>
<keyword evidence="1" id="KW-0472">Membrane</keyword>
<feature type="transmembrane region" description="Helical" evidence="1">
    <location>
        <begin position="76"/>
        <end position="97"/>
    </location>
</feature>
<dbReference type="AlphaFoldDB" id="A0A1H9MEH0"/>
<keyword evidence="3" id="KW-1185">Reference proteome</keyword>